<keyword evidence="1" id="KW-0812">Transmembrane</keyword>
<gene>
    <name evidence="2" type="ORF">DCC81_01835</name>
</gene>
<evidence type="ECO:0000313" key="3">
    <source>
        <dbReference type="Proteomes" id="UP000244450"/>
    </source>
</evidence>
<accession>A0A2T7BKT2</accession>
<evidence type="ECO:0000256" key="1">
    <source>
        <dbReference type="SAM" id="Phobius"/>
    </source>
</evidence>
<dbReference type="EMBL" id="QCYK01000001">
    <property type="protein sequence ID" value="PUZ28250.1"/>
    <property type="molecule type" value="Genomic_DNA"/>
</dbReference>
<evidence type="ECO:0000313" key="2">
    <source>
        <dbReference type="EMBL" id="PUZ28250.1"/>
    </source>
</evidence>
<proteinExistence type="predicted"/>
<keyword evidence="1" id="KW-1133">Transmembrane helix</keyword>
<reference evidence="2 3" key="1">
    <citation type="submission" date="2018-04" db="EMBL/GenBank/DDBJ databases">
        <title>Chitinophaga fuyangensis sp. nov., isolated from soil in a chemical factory.</title>
        <authorList>
            <person name="Chen K."/>
        </authorList>
    </citation>
    <scope>NUCLEOTIDE SEQUENCE [LARGE SCALE GENOMIC DNA]</scope>
    <source>
        <strain evidence="2 3">LY-1</strain>
    </source>
</reference>
<name>A0A2T7BKT2_9BACT</name>
<keyword evidence="1" id="KW-0472">Membrane</keyword>
<sequence>MFFLIWGTTSFTTKRYSFAELQIADETGLHSIELRQRVAHVFYIPLFPISQTWVLARQGDSNKYLPNPDLESHIEQMGLQKAAPWYCFGGLILIGVGVLFAMFAR</sequence>
<feature type="transmembrane region" description="Helical" evidence="1">
    <location>
        <begin position="83"/>
        <end position="104"/>
    </location>
</feature>
<protein>
    <submittedName>
        <fullName evidence="2">Uncharacterized protein</fullName>
    </submittedName>
</protein>
<organism evidence="2 3">
    <name type="scientific">Chitinophaga parva</name>
    <dbReference type="NCBI Taxonomy" id="2169414"/>
    <lineage>
        <taxon>Bacteria</taxon>
        <taxon>Pseudomonadati</taxon>
        <taxon>Bacteroidota</taxon>
        <taxon>Chitinophagia</taxon>
        <taxon>Chitinophagales</taxon>
        <taxon>Chitinophagaceae</taxon>
        <taxon>Chitinophaga</taxon>
    </lineage>
</organism>
<comment type="caution">
    <text evidence="2">The sequence shown here is derived from an EMBL/GenBank/DDBJ whole genome shotgun (WGS) entry which is preliminary data.</text>
</comment>
<dbReference type="Proteomes" id="UP000244450">
    <property type="component" value="Unassembled WGS sequence"/>
</dbReference>
<keyword evidence="3" id="KW-1185">Reference proteome</keyword>
<dbReference type="AlphaFoldDB" id="A0A2T7BKT2"/>